<reference evidence="1 2" key="1">
    <citation type="journal article" date="2014" name="Am. J. Bot.">
        <title>Genome assembly and annotation for red clover (Trifolium pratense; Fabaceae).</title>
        <authorList>
            <person name="Istvanek J."/>
            <person name="Jaros M."/>
            <person name="Krenek A."/>
            <person name="Repkova J."/>
        </authorList>
    </citation>
    <scope>NUCLEOTIDE SEQUENCE [LARGE SCALE GENOMIC DNA]</scope>
    <source>
        <strain evidence="2">cv. Tatra</strain>
        <tissue evidence="1">Young leaves</tissue>
    </source>
</reference>
<organism evidence="1 2">
    <name type="scientific">Trifolium pratense</name>
    <name type="common">Red clover</name>
    <dbReference type="NCBI Taxonomy" id="57577"/>
    <lineage>
        <taxon>Eukaryota</taxon>
        <taxon>Viridiplantae</taxon>
        <taxon>Streptophyta</taxon>
        <taxon>Embryophyta</taxon>
        <taxon>Tracheophyta</taxon>
        <taxon>Spermatophyta</taxon>
        <taxon>Magnoliopsida</taxon>
        <taxon>eudicotyledons</taxon>
        <taxon>Gunneridae</taxon>
        <taxon>Pentapetalae</taxon>
        <taxon>rosids</taxon>
        <taxon>fabids</taxon>
        <taxon>Fabales</taxon>
        <taxon>Fabaceae</taxon>
        <taxon>Papilionoideae</taxon>
        <taxon>50 kb inversion clade</taxon>
        <taxon>NPAAA clade</taxon>
        <taxon>Hologalegina</taxon>
        <taxon>IRL clade</taxon>
        <taxon>Trifolieae</taxon>
        <taxon>Trifolium</taxon>
    </lineage>
</organism>
<dbReference type="Gene3D" id="3.40.50.1820">
    <property type="entry name" value="alpha/beta hydrolase"/>
    <property type="match status" value="1"/>
</dbReference>
<feature type="non-terminal residue" evidence="1">
    <location>
        <position position="90"/>
    </location>
</feature>
<keyword evidence="1" id="KW-0808">Transferase</keyword>
<name>A0A2K3KSC8_TRIPR</name>
<dbReference type="STRING" id="57577.A0A2K3KSC8"/>
<protein>
    <submittedName>
        <fullName evidence="1">Dihydrolipoyllysine-residue acetyltransferase component of acetoin cleaving system-like protein</fullName>
    </submittedName>
</protein>
<reference evidence="1 2" key="2">
    <citation type="journal article" date="2017" name="Front. Plant Sci.">
        <title>Gene Classification and Mining of Molecular Markers Useful in Red Clover (Trifolium pratense) Breeding.</title>
        <authorList>
            <person name="Istvanek J."/>
            <person name="Dluhosova J."/>
            <person name="Dluhos P."/>
            <person name="Patkova L."/>
            <person name="Nedelnik J."/>
            <person name="Repkova J."/>
        </authorList>
    </citation>
    <scope>NUCLEOTIDE SEQUENCE [LARGE SCALE GENOMIC DNA]</scope>
    <source>
        <strain evidence="2">cv. Tatra</strain>
        <tissue evidence="1">Young leaves</tissue>
    </source>
</reference>
<dbReference type="Proteomes" id="UP000236291">
    <property type="component" value="Unassembled WGS sequence"/>
</dbReference>
<dbReference type="PANTHER" id="PTHR47832:SF1">
    <property type="entry name" value="DNA PHOTOLYASE"/>
    <property type="match status" value="1"/>
</dbReference>
<evidence type="ECO:0000313" key="2">
    <source>
        <dbReference type="Proteomes" id="UP000236291"/>
    </source>
</evidence>
<evidence type="ECO:0000313" key="1">
    <source>
        <dbReference type="EMBL" id="PNX69189.1"/>
    </source>
</evidence>
<gene>
    <name evidence="1" type="ORF">L195_g056579</name>
</gene>
<dbReference type="EMBL" id="ASHM01107819">
    <property type="protein sequence ID" value="PNX69189.1"/>
    <property type="molecule type" value="Genomic_DNA"/>
</dbReference>
<comment type="caution">
    <text evidence="1">The sequence shown here is derived from an EMBL/GenBank/DDBJ whole genome shotgun (WGS) entry which is preliminary data.</text>
</comment>
<dbReference type="InterPro" id="IPR029058">
    <property type="entry name" value="AB_hydrolase_fold"/>
</dbReference>
<dbReference type="GO" id="GO:0016740">
    <property type="term" value="F:transferase activity"/>
    <property type="evidence" value="ECO:0007669"/>
    <property type="project" value="UniProtKB-KW"/>
</dbReference>
<proteinExistence type="predicted"/>
<accession>A0A2K3KSC8</accession>
<dbReference type="PANTHER" id="PTHR47832">
    <property type="entry name" value="DNA PHOTOLYASE"/>
    <property type="match status" value="1"/>
</dbReference>
<dbReference type="SUPFAM" id="SSF53474">
    <property type="entry name" value="alpha/beta-Hydrolases"/>
    <property type="match status" value="1"/>
</dbReference>
<sequence>MTMTFASTTTTSLTLSHRRTPFSYPKSRFPQQNSVVAFSTFSNNQIVSELTIQNEQVQTRMWNWKGYFIRYQYSGNNGPALVLVHGFGAN</sequence>
<dbReference type="AlphaFoldDB" id="A0A2K3KSC8"/>